<accession>A0A2H5BER1</accession>
<keyword evidence="15" id="KW-0812">Transmembrane</keyword>
<evidence type="ECO:0000256" key="1">
    <source>
        <dbReference type="ARBA" id="ARBA00001971"/>
    </source>
</evidence>
<keyword evidence="6 13" id="KW-0479">Metal-binding</keyword>
<evidence type="ECO:0000256" key="3">
    <source>
        <dbReference type="ARBA" id="ARBA00004406"/>
    </source>
</evidence>
<dbReference type="PANTHER" id="PTHR24291:SF189">
    <property type="entry name" value="CYTOCHROME P450 4C3-RELATED"/>
    <property type="match status" value="1"/>
</dbReference>
<dbReference type="CDD" id="cd20628">
    <property type="entry name" value="CYP4"/>
    <property type="match status" value="1"/>
</dbReference>
<keyword evidence="7" id="KW-0256">Endoplasmic reticulum</keyword>
<evidence type="ECO:0000256" key="12">
    <source>
        <dbReference type="ARBA" id="ARBA00023136"/>
    </source>
</evidence>
<proteinExistence type="evidence at transcript level"/>
<dbReference type="GO" id="GO:0020037">
    <property type="term" value="F:heme binding"/>
    <property type="evidence" value="ECO:0007669"/>
    <property type="project" value="InterPro"/>
</dbReference>
<evidence type="ECO:0000256" key="15">
    <source>
        <dbReference type="SAM" id="Phobius"/>
    </source>
</evidence>
<evidence type="ECO:0000256" key="7">
    <source>
        <dbReference type="ARBA" id="ARBA00022824"/>
    </source>
</evidence>
<comment type="cofactor">
    <cofactor evidence="1 13">
        <name>heme</name>
        <dbReference type="ChEBI" id="CHEBI:30413"/>
    </cofactor>
</comment>
<dbReference type="EMBL" id="MG591521">
    <property type="protein sequence ID" value="AUG84069.1"/>
    <property type="molecule type" value="mRNA"/>
</dbReference>
<feature type="binding site" description="axial binding residue" evidence="13">
    <location>
        <position position="454"/>
    </location>
    <ligand>
        <name>heme</name>
        <dbReference type="ChEBI" id="CHEBI:30413"/>
    </ligand>
    <ligandPart>
        <name>Fe</name>
        <dbReference type="ChEBI" id="CHEBI:18248"/>
    </ligandPart>
</feature>
<reference evidence="16" key="1">
    <citation type="submission" date="2017-11" db="EMBL/GenBank/DDBJ databases">
        <title>Preliminary research on the resistance mechanism of different maize hybrids (inbreds) to Rhopalosiphum maidis (Fitch).</title>
        <authorList>
            <person name="Wang Y."/>
            <person name="Zhao M."/>
        </authorList>
    </citation>
    <scope>NUCLEOTIDE SEQUENCE</scope>
</reference>
<keyword evidence="15" id="KW-1133">Transmembrane helix</keyword>
<protein>
    <submittedName>
        <fullName evidence="16">CYP4</fullName>
    </submittedName>
</protein>
<dbReference type="PROSITE" id="PS00086">
    <property type="entry name" value="CYTOCHROME_P450"/>
    <property type="match status" value="1"/>
</dbReference>
<dbReference type="PANTHER" id="PTHR24291">
    <property type="entry name" value="CYTOCHROME P450 FAMILY 4"/>
    <property type="match status" value="1"/>
</dbReference>
<dbReference type="InterPro" id="IPR001128">
    <property type="entry name" value="Cyt_P450"/>
</dbReference>
<dbReference type="InterPro" id="IPR002401">
    <property type="entry name" value="Cyt_P450_E_grp-I"/>
</dbReference>
<dbReference type="PRINTS" id="PR00385">
    <property type="entry name" value="P450"/>
</dbReference>
<dbReference type="PRINTS" id="PR00463">
    <property type="entry name" value="EP450I"/>
</dbReference>
<dbReference type="InterPro" id="IPR050196">
    <property type="entry name" value="Cytochrome_P450_Monoox"/>
</dbReference>
<comment type="similarity">
    <text evidence="4 14">Belongs to the cytochrome P450 family.</text>
</comment>
<dbReference type="InterPro" id="IPR036396">
    <property type="entry name" value="Cyt_P450_sf"/>
</dbReference>
<dbReference type="GO" id="GO:0005789">
    <property type="term" value="C:endoplasmic reticulum membrane"/>
    <property type="evidence" value="ECO:0007669"/>
    <property type="project" value="UniProtKB-SubCell"/>
</dbReference>
<keyword evidence="8" id="KW-0492">Microsome</keyword>
<dbReference type="GO" id="GO:0016705">
    <property type="term" value="F:oxidoreductase activity, acting on paired donors, with incorporation or reduction of molecular oxygen"/>
    <property type="evidence" value="ECO:0007669"/>
    <property type="project" value="InterPro"/>
</dbReference>
<dbReference type="AlphaFoldDB" id="A0A2H5BER1"/>
<evidence type="ECO:0000256" key="9">
    <source>
        <dbReference type="ARBA" id="ARBA00023002"/>
    </source>
</evidence>
<evidence type="ECO:0000256" key="14">
    <source>
        <dbReference type="RuleBase" id="RU000461"/>
    </source>
</evidence>
<dbReference type="Pfam" id="PF00067">
    <property type="entry name" value="p450"/>
    <property type="match status" value="1"/>
</dbReference>
<dbReference type="OrthoDB" id="1470350at2759"/>
<evidence type="ECO:0000256" key="2">
    <source>
        <dbReference type="ARBA" id="ARBA00004174"/>
    </source>
</evidence>
<evidence type="ECO:0000256" key="4">
    <source>
        <dbReference type="ARBA" id="ARBA00010617"/>
    </source>
</evidence>
<keyword evidence="11 14" id="KW-0503">Monooxygenase</keyword>
<keyword evidence="12 15" id="KW-0472">Membrane</keyword>
<evidence type="ECO:0000256" key="13">
    <source>
        <dbReference type="PIRSR" id="PIRSR602401-1"/>
    </source>
</evidence>
<keyword evidence="9 14" id="KW-0560">Oxidoreductase</keyword>
<dbReference type="SUPFAM" id="SSF48264">
    <property type="entry name" value="Cytochrome P450"/>
    <property type="match status" value="1"/>
</dbReference>
<evidence type="ECO:0000313" key="16">
    <source>
        <dbReference type="EMBL" id="AUG84069.1"/>
    </source>
</evidence>
<name>A0A2H5BER1_RHOMD</name>
<sequence>MIELNVYSVVLMPLVGLISWAVWLRLRMPLEYRNISSRVPSVTKTFWSEMLFSWKMAMLKPKGILPFIMELARNNGPVVHFNLSGRSYVLLNNPDDIKIVLSSTQHIKKGAEYDFLKPWLNEGLLLSSGQKWRNRRKLLTNTFHFKTLDMYNRSINKHSRILVGKLLDASANNNKEISIADYVTLCSLDIICETIMGTEMNTQDGKSVQYVQSIKSACKSLIERIFKFWLWNDLIYKMSGSGQSFYKSIKVLHEYTDNVIKNKRLSLNNSEIEKVQSDKKSKNKSFLDLLLEVLENKPDQMNDRDIREEVDTFLFEGHDTSSISMIMTLVLLGLDQDIQNRARDELYSIFGDSDRDVTMEDLNAMQYLEAIIKESLRLYPSVPEFTRELETPLLINNYTIPPKTIVTIFPYILHRNENIYPNAEEFIPERFLDEKNKEKFNFGYIPFSAGARNCIGQKYAMNQMKTVISTILRNLKFETLGRKEDIQISTQIVLRIESLPKMIFFKLK</sequence>
<dbReference type="GO" id="GO:0005506">
    <property type="term" value="F:iron ion binding"/>
    <property type="evidence" value="ECO:0007669"/>
    <property type="project" value="InterPro"/>
</dbReference>
<evidence type="ECO:0000256" key="11">
    <source>
        <dbReference type="ARBA" id="ARBA00023033"/>
    </source>
</evidence>
<evidence type="ECO:0000256" key="8">
    <source>
        <dbReference type="ARBA" id="ARBA00022848"/>
    </source>
</evidence>
<dbReference type="GO" id="GO:0004497">
    <property type="term" value="F:monooxygenase activity"/>
    <property type="evidence" value="ECO:0007669"/>
    <property type="project" value="UniProtKB-KW"/>
</dbReference>
<dbReference type="InterPro" id="IPR017972">
    <property type="entry name" value="Cyt_P450_CS"/>
</dbReference>
<feature type="transmembrane region" description="Helical" evidence="15">
    <location>
        <begin position="6"/>
        <end position="26"/>
    </location>
</feature>
<dbReference type="Gene3D" id="1.10.630.10">
    <property type="entry name" value="Cytochrome P450"/>
    <property type="match status" value="1"/>
</dbReference>
<keyword evidence="10 13" id="KW-0408">Iron</keyword>
<evidence type="ECO:0000256" key="10">
    <source>
        <dbReference type="ARBA" id="ARBA00023004"/>
    </source>
</evidence>
<organism evidence="16">
    <name type="scientific">Rhopalosiphum maidis</name>
    <name type="common">Corn leaf aphid</name>
    <name type="synonym">Aphis maidis</name>
    <dbReference type="NCBI Taxonomy" id="43146"/>
    <lineage>
        <taxon>Eukaryota</taxon>
        <taxon>Metazoa</taxon>
        <taxon>Ecdysozoa</taxon>
        <taxon>Arthropoda</taxon>
        <taxon>Hexapoda</taxon>
        <taxon>Insecta</taxon>
        <taxon>Pterygota</taxon>
        <taxon>Neoptera</taxon>
        <taxon>Paraneoptera</taxon>
        <taxon>Hemiptera</taxon>
        <taxon>Sternorrhyncha</taxon>
        <taxon>Aphidomorpha</taxon>
        <taxon>Aphidoidea</taxon>
        <taxon>Aphididae</taxon>
        <taxon>Aphidini</taxon>
        <taxon>Rhopalosiphum</taxon>
    </lineage>
</organism>
<evidence type="ECO:0000256" key="6">
    <source>
        <dbReference type="ARBA" id="ARBA00022723"/>
    </source>
</evidence>
<keyword evidence="5 13" id="KW-0349">Heme</keyword>
<evidence type="ECO:0000256" key="5">
    <source>
        <dbReference type="ARBA" id="ARBA00022617"/>
    </source>
</evidence>
<comment type="subcellular location">
    <subcellularLocation>
        <location evidence="3">Endoplasmic reticulum membrane</location>
        <topology evidence="3">Peripheral membrane protein</topology>
    </subcellularLocation>
    <subcellularLocation>
        <location evidence="2">Microsome membrane</location>
        <topology evidence="2">Peripheral membrane protein</topology>
    </subcellularLocation>
</comment>